<dbReference type="Proteomes" id="UP001141659">
    <property type="component" value="Unassembled WGS sequence"/>
</dbReference>
<dbReference type="PANTHER" id="PTHR24320">
    <property type="entry name" value="RETINOL DEHYDROGENASE"/>
    <property type="match status" value="1"/>
</dbReference>
<evidence type="ECO:0000256" key="2">
    <source>
        <dbReference type="ARBA" id="ARBA00023002"/>
    </source>
</evidence>
<protein>
    <submittedName>
        <fullName evidence="4">SDR family NAD(P)-dependent oxidoreductase</fullName>
    </submittedName>
</protein>
<dbReference type="PANTHER" id="PTHR24320:SF148">
    <property type="entry name" value="NAD(P)-BINDING ROSSMANN-FOLD SUPERFAMILY PROTEIN"/>
    <property type="match status" value="1"/>
</dbReference>
<dbReference type="RefSeq" id="WP_036446582.1">
    <property type="nucleotide sequence ID" value="NZ_JACKVC010000006.1"/>
</dbReference>
<dbReference type="AlphaFoldDB" id="A0AAW5SVP0"/>
<dbReference type="Gene3D" id="3.40.50.720">
    <property type="entry name" value="NAD(P)-binding Rossmann-like Domain"/>
    <property type="match status" value="1"/>
</dbReference>
<dbReference type="PRINTS" id="PR00080">
    <property type="entry name" value="SDRFAMILY"/>
</dbReference>
<dbReference type="PRINTS" id="PR00081">
    <property type="entry name" value="GDHRDH"/>
</dbReference>
<comment type="similarity">
    <text evidence="1 3">Belongs to the short-chain dehydrogenases/reductases (SDR) family.</text>
</comment>
<evidence type="ECO:0000256" key="3">
    <source>
        <dbReference type="RuleBase" id="RU000363"/>
    </source>
</evidence>
<reference evidence="4" key="1">
    <citation type="submission" date="2020-07" db="EMBL/GenBank/DDBJ databases">
        <authorList>
            <person name="Pettersson B.M.F."/>
            <person name="Behra P.R.K."/>
            <person name="Ramesh M."/>
            <person name="Das S."/>
            <person name="Dasgupta S."/>
            <person name="Kirsebom L.A."/>
        </authorList>
    </citation>
    <scope>NUCLEOTIDE SEQUENCE</scope>
    <source>
        <strain evidence="4">DSM 44242</strain>
    </source>
</reference>
<reference evidence="4" key="2">
    <citation type="journal article" date="2022" name="BMC Genomics">
        <title>Comparative genome analysis of mycobacteria focusing on tRNA and non-coding RNA.</title>
        <authorList>
            <person name="Behra P.R.K."/>
            <person name="Pettersson B.M.F."/>
            <person name="Ramesh M."/>
            <person name="Das S."/>
            <person name="Dasgupta S."/>
            <person name="Kirsebom L.A."/>
        </authorList>
    </citation>
    <scope>NUCLEOTIDE SEQUENCE</scope>
    <source>
        <strain evidence="4">DSM 44242</strain>
    </source>
</reference>
<evidence type="ECO:0000313" key="5">
    <source>
        <dbReference type="Proteomes" id="UP001141659"/>
    </source>
</evidence>
<dbReference type="InterPro" id="IPR002347">
    <property type="entry name" value="SDR_fam"/>
</dbReference>
<name>A0AAW5SVP0_9MYCO</name>
<organism evidence="4 5">
    <name type="scientific">Mycolicibacterium porcinum</name>
    <dbReference type="NCBI Taxonomy" id="39693"/>
    <lineage>
        <taxon>Bacteria</taxon>
        <taxon>Bacillati</taxon>
        <taxon>Actinomycetota</taxon>
        <taxon>Actinomycetes</taxon>
        <taxon>Mycobacteriales</taxon>
        <taxon>Mycobacteriaceae</taxon>
        <taxon>Mycolicibacterium</taxon>
    </lineage>
</organism>
<evidence type="ECO:0000256" key="1">
    <source>
        <dbReference type="ARBA" id="ARBA00006484"/>
    </source>
</evidence>
<dbReference type="SUPFAM" id="SSF51735">
    <property type="entry name" value="NAD(P)-binding Rossmann-fold domains"/>
    <property type="match status" value="1"/>
</dbReference>
<gene>
    <name evidence="4" type="ORF">H5P34_00130</name>
</gene>
<accession>A0AAW5SVP0</accession>
<proteinExistence type="inferred from homology"/>
<dbReference type="CDD" id="cd05327">
    <property type="entry name" value="retinol-DH_like_SDR_c_like"/>
    <property type="match status" value="1"/>
</dbReference>
<dbReference type="EMBL" id="JACKVC010000006">
    <property type="protein sequence ID" value="MCV7386453.1"/>
    <property type="molecule type" value="Genomic_DNA"/>
</dbReference>
<sequence length="309" mass="33467">MNHAGHWSAAQIPDQSGRIVVITGANCGIGYETAAALAGKGAHTVLVVRNMAQGATAIDRIRAQHPSADLALQELDLASMSSIHAAARELRSKYPAVDLLINNAGLVSFTRQTTRDGFEQHFGICHLGHFAFTGLMMDRLLATPKSRVVTVSSLGHRMSGAAIAFDDLNWQSRPYKWMQAYGQAKLANLLFTYELQRRLASVGGVATIATAAHPGTSKTNLVRNGATWVNVQNKLLGFLHQSPEMGALPTLRAAADPAALGGQFFGPNRFGQQRGHPCVVRSSAASYDRQLQRRLWEVSQDLTDVRYPV</sequence>
<dbReference type="InterPro" id="IPR036291">
    <property type="entry name" value="NAD(P)-bd_dom_sf"/>
</dbReference>
<dbReference type="NCBIfam" id="NF004846">
    <property type="entry name" value="PRK06197.1"/>
    <property type="match status" value="1"/>
</dbReference>
<keyword evidence="2" id="KW-0560">Oxidoreductase</keyword>
<dbReference type="Pfam" id="PF00106">
    <property type="entry name" value="adh_short"/>
    <property type="match status" value="1"/>
</dbReference>
<evidence type="ECO:0000313" key="4">
    <source>
        <dbReference type="EMBL" id="MCV7386453.1"/>
    </source>
</evidence>
<comment type="caution">
    <text evidence="4">The sequence shown here is derived from an EMBL/GenBank/DDBJ whole genome shotgun (WGS) entry which is preliminary data.</text>
</comment>
<dbReference type="GO" id="GO:0016491">
    <property type="term" value="F:oxidoreductase activity"/>
    <property type="evidence" value="ECO:0007669"/>
    <property type="project" value="UniProtKB-KW"/>
</dbReference>